<dbReference type="InterPro" id="IPR040198">
    <property type="entry name" value="Fido_containing"/>
</dbReference>
<keyword evidence="5" id="KW-1185">Reference proteome</keyword>
<dbReference type="SUPFAM" id="SSF140931">
    <property type="entry name" value="Fic-like"/>
    <property type="match status" value="1"/>
</dbReference>
<evidence type="ECO:0000256" key="1">
    <source>
        <dbReference type="PIRSR" id="PIRSR640198-1"/>
    </source>
</evidence>
<feature type="domain" description="Fido" evidence="3">
    <location>
        <begin position="231"/>
        <end position="381"/>
    </location>
</feature>
<protein>
    <submittedName>
        <fullName evidence="4">Fic/DOC family protein</fullName>
    </submittedName>
</protein>
<dbReference type="Proteomes" id="UP000243359">
    <property type="component" value="Chromosome I"/>
</dbReference>
<reference evidence="5" key="1">
    <citation type="submission" date="2016-10" db="EMBL/GenBank/DDBJ databases">
        <authorList>
            <person name="Varghese N."/>
            <person name="Submissions S."/>
        </authorList>
    </citation>
    <scope>NUCLEOTIDE SEQUENCE [LARGE SCALE GENOMIC DNA]</scope>
    <source>
        <strain evidence="5">KCTC 32247</strain>
    </source>
</reference>
<proteinExistence type="predicted"/>
<evidence type="ECO:0000259" key="3">
    <source>
        <dbReference type="PROSITE" id="PS51459"/>
    </source>
</evidence>
<dbReference type="Gene3D" id="1.10.3290.10">
    <property type="entry name" value="Fido-like domain"/>
    <property type="match status" value="1"/>
</dbReference>
<name>A0A1H1QZM9_9PSED</name>
<dbReference type="InterPro" id="IPR036597">
    <property type="entry name" value="Fido-like_dom_sf"/>
</dbReference>
<dbReference type="PANTHER" id="PTHR13504">
    <property type="entry name" value="FIDO DOMAIN-CONTAINING PROTEIN DDB_G0283145"/>
    <property type="match status" value="1"/>
</dbReference>
<evidence type="ECO:0000313" key="5">
    <source>
        <dbReference type="Proteomes" id="UP000243359"/>
    </source>
</evidence>
<dbReference type="InterPro" id="IPR003812">
    <property type="entry name" value="Fido"/>
</dbReference>
<dbReference type="GO" id="GO:0005524">
    <property type="term" value="F:ATP binding"/>
    <property type="evidence" value="ECO:0007669"/>
    <property type="project" value="UniProtKB-KW"/>
</dbReference>
<dbReference type="Pfam" id="PF02661">
    <property type="entry name" value="Fic"/>
    <property type="match status" value="1"/>
</dbReference>
<dbReference type="PANTHER" id="PTHR13504:SF38">
    <property type="entry name" value="FIDO DOMAIN-CONTAINING PROTEIN"/>
    <property type="match status" value="1"/>
</dbReference>
<dbReference type="STRING" id="1392877.SAMN05216221_1482"/>
<keyword evidence="2" id="KW-0067">ATP-binding</keyword>
<evidence type="ECO:0000256" key="2">
    <source>
        <dbReference type="PIRSR" id="PIRSR640198-2"/>
    </source>
</evidence>
<organism evidence="4 5">
    <name type="scientific">Pseudomonas oryzae</name>
    <dbReference type="NCBI Taxonomy" id="1392877"/>
    <lineage>
        <taxon>Bacteria</taxon>
        <taxon>Pseudomonadati</taxon>
        <taxon>Pseudomonadota</taxon>
        <taxon>Gammaproteobacteria</taxon>
        <taxon>Pseudomonadales</taxon>
        <taxon>Pseudomonadaceae</taxon>
        <taxon>Pseudomonas</taxon>
    </lineage>
</organism>
<accession>A0A1H1QZM9</accession>
<feature type="active site" evidence="1">
    <location>
        <position position="316"/>
    </location>
</feature>
<feature type="binding site" evidence="2">
    <location>
        <begin position="320"/>
        <end position="327"/>
    </location>
    <ligand>
        <name>ATP</name>
        <dbReference type="ChEBI" id="CHEBI:30616"/>
    </ligand>
</feature>
<gene>
    <name evidence="4" type="ORF">SAMN05216221_1482</name>
</gene>
<dbReference type="RefSeq" id="WP_090348334.1">
    <property type="nucleotide sequence ID" value="NZ_LT629751.1"/>
</dbReference>
<dbReference type="AlphaFoldDB" id="A0A1H1QZM9"/>
<dbReference type="EMBL" id="LT629751">
    <property type="protein sequence ID" value="SDS28735.1"/>
    <property type="molecule type" value="Genomic_DNA"/>
</dbReference>
<dbReference type="PROSITE" id="PS51459">
    <property type="entry name" value="FIDO"/>
    <property type="match status" value="1"/>
</dbReference>
<sequence length="492" mass="55972">MQPVGYSRLLQEPTVRALAPVRLAEIRTVTRKEVIGQTMAIPASMAPAADDLLGHLLFALKHEGIDLAILAQALPLIAEPVIRAAIDASPSSQYLRKACYLWEHFTGQCIQRHSDSLRTAYVPLFDPAQYITAAGEKNSRWRVLFNGIGNLDYCITLRRTDELQALLDRNLLQQATEFSESLPRDILSRALAWAYLHETRDSYAIEKESPSEDKASRFVNLLKQAHQPRSLDEEYLVELQNAVISNVYALAAAFRHEQNYLSNGLRGALGVTYVPPAPELGRELMVQLMQLANQPPEDLDPLLLASVVSFGFVFIHPFMDGNGRLSRFLFHQVLCQRGALKHGLLLPVSVVLRQNEADYLATLQGFSEPARRFWEVTFIDEGQFAFDFTGHPALYRYWDGTACAEFMLRATEQALERHLKEETLFLNRYDAIYRRIDQQFDIPNSVLSRLVMFCLDQNGKLSLNRRKQYQYQVPEAVFDALESAWREVLDQP</sequence>
<keyword evidence="2" id="KW-0547">Nucleotide-binding</keyword>
<evidence type="ECO:0000313" key="4">
    <source>
        <dbReference type="EMBL" id="SDS28735.1"/>
    </source>
</evidence>
<dbReference type="OrthoDB" id="9807853at2"/>